<evidence type="ECO:0000313" key="6">
    <source>
        <dbReference type="EMBL" id="BDU75717.1"/>
    </source>
</evidence>
<evidence type="ECO:0000256" key="4">
    <source>
        <dbReference type="ARBA" id="ARBA00023004"/>
    </source>
</evidence>
<accession>A0AA48GQH8</accession>
<gene>
    <name evidence="6" type="ORF">METESE_06750</name>
</gene>
<comment type="similarity">
    <text evidence="1">Belongs to the hemerythrin family.</text>
</comment>
<dbReference type="KEGG" id="msea:METESE_06750"/>
<keyword evidence="2" id="KW-0813">Transport</keyword>
<protein>
    <recommendedName>
        <fullName evidence="5">Hemerythrin-like domain-containing protein</fullName>
    </recommendedName>
</protein>
<reference evidence="6" key="1">
    <citation type="journal article" date="2023" name="Int. J. Syst. Evol. Microbiol.">
        <title>Mesoterricola silvestris gen. nov., sp. nov., Mesoterricola sediminis sp. nov., Geothrix oryzae sp. nov., Geothrix edaphica sp. nov., Geothrix rubra sp. nov., and Geothrix limicola sp. nov., six novel members of Acidobacteriota isolated from soils.</title>
        <authorList>
            <person name="Itoh H."/>
            <person name="Sugisawa Y."/>
            <person name="Mise K."/>
            <person name="Xu Z."/>
            <person name="Kuniyasu M."/>
            <person name="Ushijima N."/>
            <person name="Kawano K."/>
            <person name="Kobayashi E."/>
            <person name="Shiratori Y."/>
            <person name="Masuda Y."/>
            <person name="Senoo K."/>
        </authorList>
    </citation>
    <scope>NUCLEOTIDE SEQUENCE</scope>
    <source>
        <strain evidence="6">W786</strain>
    </source>
</reference>
<dbReference type="SUPFAM" id="SSF47188">
    <property type="entry name" value="Hemerythrin-like"/>
    <property type="match status" value="1"/>
</dbReference>
<evidence type="ECO:0000256" key="1">
    <source>
        <dbReference type="ARBA" id="ARBA00010587"/>
    </source>
</evidence>
<dbReference type="RefSeq" id="WP_316411080.1">
    <property type="nucleotide sequence ID" value="NZ_AP027081.1"/>
</dbReference>
<dbReference type="Pfam" id="PF01814">
    <property type="entry name" value="Hemerythrin"/>
    <property type="match status" value="1"/>
</dbReference>
<sequence>MNDCLPNPLAPSPARTSRLTPLAWDPAWETGDPRLDSQHKALVTGVNRLAFAIACGQTQEEVWRILSFLIVYVHTHFRTEENLMAEKGFPELAAHADEHERARAYLDRLVNTYRAGSTSDLEELVSFLAAWLTEHFLGTDRAFAQHLQDEAGPLRP</sequence>
<keyword evidence="4" id="KW-0408">Iron</keyword>
<evidence type="ECO:0000259" key="5">
    <source>
        <dbReference type="Pfam" id="PF01814"/>
    </source>
</evidence>
<organism evidence="6 7">
    <name type="scientific">Mesoterricola sediminis</name>
    <dbReference type="NCBI Taxonomy" id="2927980"/>
    <lineage>
        <taxon>Bacteria</taxon>
        <taxon>Pseudomonadati</taxon>
        <taxon>Acidobacteriota</taxon>
        <taxon>Holophagae</taxon>
        <taxon>Holophagales</taxon>
        <taxon>Holophagaceae</taxon>
        <taxon>Mesoterricola</taxon>
    </lineage>
</organism>
<dbReference type="CDD" id="cd12107">
    <property type="entry name" value="Hemerythrin"/>
    <property type="match status" value="1"/>
</dbReference>
<dbReference type="InterPro" id="IPR050669">
    <property type="entry name" value="Hemerythrin"/>
</dbReference>
<keyword evidence="2" id="KW-0561">Oxygen transport</keyword>
<keyword evidence="3" id="KW-0479">Metal-binding</keyword>
<dbReference type="PANTHER" id="PTHR37164">
    <property type="entry name" value="BACTERIOHEMERYTHRIN"/>
    <property type="match status" value="1"/>
</dbReference>
<dbReference type="GO" id="GO:0046872">
    <property type="term" value="F:metal ion binding"/>
    <property type="evidence" value="ECO:0007669"/>
    <property type="project" value="UniProtKB-KW"/>
</dbReference>
<dbReference type="Gene3D" id="1.20.120.50">
    <property type="entry name" value="Hemerythrin-like"/>
    <property type="match status" value="1"/>
</dbReference>
<evidence type="ECO:0000256" key="3">
    <source>
        <dbReference type="ARBA" id="ARBA00022723"/>
    </source>
</evidence>
<dbReference type="NCBIfam" id="TIGR02481">
    <property type="entry name" value="hemeryth_dom"/>
    <property type="match status" value="1"/>
</dbReference>
<dbReference type="InterPro" id="IPR012827">
    <property type="entry name" value="Hemerythrin_metal-bd"/>
</dbReference>
<evidence type="ECO:0000256" key="2">
    <source>
        <dbReference type="ARBA" id="ARBA00022621"/>
    </source>
</evidence>
<dbReference type="InterPro" id="IPR012312">
    <property type="entry name" value="Hemerythrin-like"/>
</dbReference>
<feature type="domain" description="Hemerythrin-like" evidence="5">
    <location>
        <begin position="33"/>
        <end position="144"/>
    </location>
</feature>
<evidence type="ECO:0000313" key="7">
    <source>
        <dbReference type="Proteomes" id="UP001228113"/>
    </source>
</evidence>
<dbReference type="EMBL" id="AP027081">
    <property type="protein sequence ID" value="BDU75717.1"/>
    <property type="molecule type" value="Genomic_DNA"/>
</dbReference>
<dbReference type="InterPro" id="IPR016131">
    <property type="entry name" value="Haemerythrin_Fe_BS"/>
</dbReference>
<dbReference type="Proteomes" id="UP001228113">
    <property type="component" value="Chromosome"/>
</dbReference>
<dbReference type="AlphaFoldDB" id="A0AA48GQH8"/>
<dbReference type="NCBIfam" id="NF033749">
    <property type="entry name" value="bact_hemeryth"/>
    <property type="match status" value="1"/>
</dbReference>
<proteinExistence type="inferred from homology"/>
<name>A0AA48GQH8_9BACT</name>
<dbReference type="GO" id="GO:0005344">
    <property type="term" value="F:oxygen carrier activity"/>
    <property type="evidence" value="ECO:0007669"/>
    <property type="project" value="UniProtKB-KW"/>
</dbReference>
<dbReference type="InterPro" id="IPR035938">
    <property type="entry name" value="Hemerythrin-like_sf"/>
</dbReference>
<dbReference type="PROSITE" id="PS00550">
    <property type="entry name" value="HEMERYTHRINS"/>
    <property type="match status" value="1"/>
</dbReference>
<keyword evidence="7" id="KW-1185">Reference proteome</keyword>
<dbReference type="PANTHER" id="PTHR37164:SF1">
    <property type="entry name" value="BACTERIOHEMERYTHRIN"/>
    <property type="match status" value="1"/>
</dbReference>